<gene>
    <name evidence="1" type="ORF">TrCOL_g13487</name>
</gene>
<keyword evidence="2" id="KW-1185">Reference proteome</keyword>
<protein>
    <submittedName>
        <fullName evidence="1">Uncharacterized protein</fullName>
    </submittedName>
</protein>
<accession>A0A9W7FXF6</accession>
<name>A0A9W7FXF6_9STRA</name>
<evidence type="ECO:0000313" key="2">
    <source>
        <dbReference type="Proteomes" id="UP001165065"/>
    </source>
</evidence>
<organism evidence="1 2">
    <name type="scientific">Triparma columacea</name>
    <dbReference type="NCBI Taxonomy" id="722753"/>
    <lineage>
        <taxon>Eukaryota</taxon>
        <taxon>Sar</taxon>
        <taxon>Stramenopiles</taxon>
        <taxon>Ochrophyta</taxon>
        <taxon>Bolidophyceae</taxon>
        <taxon>Parmales</taxon>
        <taxon>Triparmaceae</taxon>
        <taxon>Triparma</taxon>
    </lineage>
</organism>
<evidence type="ECO:0000313" key="1">
    <source>
        <dbReference type="EMBL" id="GMI22508.1"/>
    </source>
</evidence>
<dbReference type="Pfam" id="PF03382">
    <property type="entry name" value="DUF285"/>
    <property type="match status" value="1"/>
</dbReference>
<comment type="caution">
    <text evidence="1">The sequence shown here is derived from an EMBL/GenBank/DDBJ whole genome shotgun (WGS) entry which is preliminary data.</text>
</comment>
<dbReference type="Proteomes" id="UP001165065">
    <property type="component" value="Unassembled WGS sequence"/>
</dbReference>
<dbReference type="EMBL" id="BRYA01000549">
    <property type="protein sequence ID" value="GMI22508.1"/>
    <property type="molecule type" value="Genomic_DNA"/>
</dbReference>
<proteinExistence type="predicted"/>
<dbReference type="InterPro" id="IPR005046">
    <property type="entry name" value="DUF285"/>
</dbReference>
<dbReference type="OrthoDB" id="198097at2759"/>
<dbReference type="AlphaFoldDB" id="A0A9W7FXF6"/>
<sequence length="93" mass="10629">MGYMFKRSDFNQDLKDWNVEKVTNMRDMFALNTDFNKNVTGWATNTTGFTSDAYADMFYDSTAWQAAYNYTVSGGICDEASPYGPARCWTPKL</sequence>
<reference evidence="2" key="1">
    <citation type="journal article" date="2023" name="Commun. Biol.">
        <title>Genome analysis of Parmales, the sister group of diatoms, reveals the evolutionary specialization of diatoms from phago-mixotrophs to photoautotrophs.</title>
        <authorList>
            <person name="Ban H."/>
            <person name="Sato S."/>
            <person name="Yoshikawa S."/>
            <person name="Yamada K."/>
            <person name="Nakamura Y."/>
            <person name="Ichinomiya M."/>
            <person name="Sato N."/>
            <person name="Blanc-Mathieu R."/>
            <person name="Endo H."/>
            <person name="Kuwata A."/>
            <person name="Ogata H."/>
        </authorList>
    </citation>
    <scope>NUCLEOTIDE SEQUENCE [LARGE SCALE GENOMIC DNA]</scope>
</reference>